<keyword evidence="2" id="KW-0645">Protease</keyword>
<comment type="similarity">
    <text evidence="1">Belongs to the peptidase C40 family.</text>
</comment>
<dbReference type="InterPro" id="IPR000064">
    <property type="entry name" value="NLP_P60_dom"/>
</dbReference>
<dbReference type="SUPFAM" id="SSF54001">
    <property type="entry name" value="Cysteine proteinases"/>
    <property type="match status" value="1"/>
</dbReference>
<feature type="domain" description="NlpC/P60" evidence="7">
    <location>
        <begin position="294"/>
        <end position="418"/>
    </location>
</feature>
<proteinExistence type="inferred from homology"/>
<evidence type="ECO:0000256" key="4">
    <source>
        <dbReference type="ARBA" id="ARBA00022807"/>
    </source>
</evidence>
<dbReference type="InterPro" id="IPR009045">
    <property type="entry name" value="Zn_M74/Hedgehog-like"/>
</dbReference>
<keyword evidence="4" id="KW-0788">Thiol protease</keyword>
<dbReference type="Pfam" id="PF02557">
    <property type="entry name" value="VanY"/>
    <property type="match status" value="1"/>
</dbReference>
<feature type="coiled-coil region" evidence="5">
    <location>
        <begin position="157"/>
        <end position="191"/>
    </location>
</feature>
<gene>
    <name evidence="8" type="ORF">SAMN04488546_1217</name>
</gene>
<protein>
    <submittedName>
        <fullName evidence="8">NlpC/P60 family protein</fullName>
    </submittedName>
</protein>
<accession>A0A1I0BCC2</accession>
<evidence type="ECO:0000256" key="2">
    <source>
        <dbReference type="ARBA" id="ARBA00022670"/>
    </source>
</evidence>
<dbReference type="Pfam" id="PF00877">
    <property type="entry name" value="NLPC_P60"/>
    <property type="match status" value="1"/>
</dbReference>
<evidence type="ECO:0000256" key="5">
    <source>
        <dbReference type="SAM" id="Coils"/>
    </source>
</evidence>
<feature type="coiled-coil region" evidence="5">
    <location>
        <begin position="54"/>
        <end position="109"/>
    </location>
</feature>
<organism evidence="8 9">
    <name type="scientific">Geodermatophilus poikilotrophus</name>
    <dbReference type="NCBI Taxonomy" id="1333667"/>
    <lineage>
        <taxon>Bacteria</taxon>
        <taxon>Bacillati</taxon>
        <taxon>Actinomycetota</taxon>
        <taxon>Actinomycetes</taxon>
        <taxon>Geodermatophilales</taxon>
        <taxon>Geodermatophilaceae</taxon>
        <taxon>Geodermatophilus</taxon>
    </lineage>
</organism>
<evidence type="ECO:0000256" key="3">
    <source>
        <dbReference type="ARBA" id="ARBA00022801"/>
    </source>
</evidence>
<dbReference type="PANTHER" id="PTHR34385">
    <property type="entry name" value="D-ALANYL-D-ALANINE CARBOXYPEPTIDASE"/>
    <property type="match status" value="1"/>
</dbReference>
<evidence type="ECO:0000313" key="9">
    <source>
        <dbReference type="Proteomes" id="UP000198507"/>
    </source>
</evidence>
<feature type="chain" id="PRO_5011537450" evidence="6">
    <location>
        <begin position="37"/>
        <end position="580"/>
    </location>
</feature>
<keyword evidence="9" id="KW-1185">Reference proteome</keyword>
<evidence type="ECO:0000256" key="6">
    <source>
        <dbReference type="SAM" id="SignalP"/>
    </source>
</evidence>
<dbReference type="PROSITE" id="PS51935">
    <property type="entry name" value="NLPC_P60"/>
    <property type="match status" value="1"/>
</dbReference>
<dbReference type="RefSeq" id="WP_091440576.1">
    <property type="nucleotide sequence ID" value="NZ_FOIE01000002.1"/>
</dbReference>
<sequence>MHSLSRWRPGRRAVASLSVGVVALAAALSSATPAGADPADPAGVTASLLDSPELDALQRRAAEVQADLQERQSRVVAAREALAAAEAAAARAEADIVAADAELARARAEVARHASAVYRDAGEVTPLSVLLSGGGPGDVVAAGGLLDAAERHAAAVVAAAERRRQEAAARRAEAETTRETARARAAELTTETAGLEAAAAAAGRDLEVAVAAVDRQLGRQQEEQRAAGRQAAADWQGYLGELAAAGVDPPPAAALRDPAVGLPDGLAPVPASGSGVQAGAAQLPDAPGPLVVPAAEAVAAVSAALDTLELPYAPGAAGPDAWSCGSLVHAVYASAGIDLPDDPVGLHAGTTPVDPADVLPGDLVFLGAGRSGPGNVGIALDRRTVLAADARAGAVVVGRPAADRVLGVGRPTLGLRAAVPATGSSGGALPVECGDLRYPPGTSGGRAWGGFPNGLVPLGAMCPLGVPGHVLRCDAAAAYQAMSSAFAGALGTPLCLTDSYRSYGDQVRLYGEKPELAAVPGTSDHGWGLAVDLCGGVERFGTAQYAWMLANAGRFGFHHPRWADPGNGREEPWHWEYAGG</sequence>
<feature type="signal peptide" evidence="6">
    <location>
        <begin position="1"/>
        <end position="36"/>
    </location>
</feature>
<dbReference type="InterPro" id="IPR003709">
    <property type="entry name" value="VanY-like_core_dom"/>
</dbReference>
<dbReference type="GO" id="GO:0006508">
    <property type="term" value="P:proteolysis"/>
    <property type="evidence" value="ECO:0007669"/>
    <property type="project" value="UniProtKB-KW"/>
</dbReference>
<dbReference type="InterPro" id="IPR038765">
    <property type="entry name" value="Papain-like_cys_pep_sf"/>
</dbReference>
<reference evidence="9" key="1">
    <citation type="submission" date="2016-10" db="EMBL/GenBank/DDBJ databases">
        <authorList>
            <person name="Varghese N."/>
            <person name="Submissions S."/>
        </authorList>
    </citation>
    <scope>NUCLEOTIDE SEQUENCE [LARGE SCALE GENOMIC DNA]</scope>
    <source>
        <strain evidence="9">DSM 44209</strain>
    </source>
</reference>
<dbReference type="InterPro" id="IPR052179">
    <property type="entry name" value="DD-CPase-like"/>
</dbReference>
<dbReference type="Gene3D" id="3.90.1720.10">
    <property type="entry name" value="endopeptidase domain like (from Nostoc punctiforme)"/>
    <property type="match status" value="1"/>
</dbReference>
<evidence type="ECO:0000313" key="8">
    <source>
        <dbReference type="EMBL" id="SET04460.1"/>
    </source>
</evidence>
<name>A0A1I0BCC2_9ACTN</name>
<dbReference type="EMBL" id="FOIE01000002">
    <property type="protein sequence ID" value="SET04460.1"/>
    <property type="molecule type" value="Genomic_DNA"/>
</dbReference>
<dbReference type="Gene3D" id="3.30.1380.10">
    <property type="match status" value="1"/>
</dbReference>
<keyword evidence="3" id="KW-0378">Hydrolase</keyword>
<dbReference type="Gene3D" id="6.10.250.3150">
    <property type="match status" value="1"/>
</dbReference>
<keyword evidence="5" id="KW-0175">Coiled coil</keyword>
<keyword evidence="6" id="KW-0732">Signal</keyword>
<dbReference type="PANTHER" id="PTHR34385:SF1">
    <property type="entry name" value="PEPTIDOGLYCAN L-ALANYL-D-GLUTAMATE ENDOPEPTIDASE CWLK"/>
    <property type="match status" value="1"/>
</dbReference>
<dbReference type="GO" id="GO:0008234">
    <property type="term" value="F:cysteine-type peptidase activity"/>
    <property type="evidence" value="ECO:0007669"/>
    <property type="project" value="UniProtKB-KW"/>
</dbReference>
<evidence type="ECO:0000259" key="7">
    <source>
        <dbReference type="PROSITE" id="PS51935"/>
    </source>
</evidence>
<evidence type="ECO:0000256" key="1">
    <source>
        <dbReference type="ARBA" id="ARBA00007074"/>
    </source>
</evidence>
<dbReference type="OrthoDB" id="1099523at2"/>
<dbReference type="SUPFAM" id="SSF55166">
    <property type="entry name" value="Hedgehog/DD-peptidase"/>
    <property type="match status" value="1"/>
</dbReference>
<dbReference type="CDD" id="cd14814">
    <property type="entry name" value="Peptidase_M15"/>
    <property type="match status" value="1"/>
</dbReference>
<dbReference type="Proteomes" id="UP000198507">
    <property type="component" value="Unassembled WGS sequence"/>
</dbReference>
<dbReference type="AlphaFoldDB" id="A0A1I0BCC2"/>